<dbReference type="PANTHER" id="PTHR30572:SF4">
    <property type="entry name" value="ABC TRANSPORTER PERMEASE YTRF"/>
    <property type="match status" value="1"/>
</dbReference>
<dbReference type="OrthoDB" id="9770099at2"/>
<accession>A0A143PQ87</accession>
<dbReference type="STRING" id="1855912.LuPra_03996"/>
<dbReference type="GO" id="GO:0005524">
    <property type="term" value="F:ATP binding"/>
    <property type="evidence" value="ECO:0007669"/>
    <property type="project" value="UniProtKB-KW"/>
</dbReference>
<keyword evidence="11" id="KW-1185">Reference proteome</keyword>
<evidence type="ECO:0000256" key="5">
    <source>
        <dbReference type="ARBA" id="ARBA00023136"/>
    </source>
</evidence>
<keyword evidence="2" id="KW-1003">Cell membrane</keyword>
<keyword evidence="10" id="KW-0547">Nucleotide-binding</keyword>
<reference evidence="11" key="2">
    <citation type="submission" date="2016-04" db="EMBL/GenBank/DDBJ databases">
        <title>First Complete Genome Sequence of a Subdivision 6 Acidobacterium.</title>
        <authorList>
            <person name="Huang S."/>
            <person name="Vieira S."/>
            <person name="Bunk B."/>
            <person name="Riedel T."/>
            <person name="Sproeer C."/>
            <person name="Overmann J."/>
        </authorList>
    </citation>
    <scope>NUCLEOTIDE SEQUENCE [LARGE SCALE GENOMIC DNA]</scope>
    <source>
        <strain evidence="11">DSM 100886 HEG_-6_39</strain>
    </source>
</reference>
<proteinExistence type="inferred from homology"/>
<evidence type="ECO:0000256" key="2">
    <source>
        <dbReference type="ARBA" id="ARBA00022475"/>
    </source>
</evidence>
<evidence type="ECO:0000259" key="8">
    <source>
        <dbReference type="Pfam" id="PF02687"/>
    </source>
</evidence>
<dbReference type="GO" id="GO:0016787">
    <property type="term" value="F:hydrolase activity"/>
    <property type="evidence" value="ECO:0007669"/>
    <property type="project" value="UniProtKB-KW"/>
</dbReference>
<dbReference type="EC" id="3.6.3.-" evidence="10"/>
<dbReference type="InterPro" id="IPR050250">
    <property type="entry name" value="Macrolide_Exporter_MacB"/>
</dbReference>
<keyword evidence="3 7" id="KW-0812">Transmembrane</keyword>
<dbReference type="AlphaFoldDB" id="A0A143PQ87"/>
<sequence length="400" mass="41197">MPYLPDVYGLAVGAVWGHRLRSALSMLGIAIAVASVCVLTAMGEGVRRYIVGEFAQFGTNLLSVSPGRVTTGGVPGGIGATVRKLTLADADAVRRVPGIERVVPVEIGQVRVSTSTRGRSVFVYGVSGEALLVWKLRIASGQFLPSGTSASAAAAVLGATLKQELFGDRNALGQHVHAGGRRFVVIGTLAPRGQFVGVDLDDAVYLPVASAQDLFGHAGVTHLDVQFAPHMDPDALVAGITRVLARRHDGEVDFTVTTQAEMLESLGRVLRVVQAAVIAIAAISLIVGSLGILTIMWITVAERTGEIGLLKAIGASNSQVTAMFLLEAATLSGLGGLAGLAVAGALVMSLALLWPALPLAVLPEVGVLALTVSIATGLLAGVLPARRAARLEPVAALRAE</sequence>
<evidence type="ECO:0000256" key="1">
    <source>
        <dbReference type="ARBA" id="ARBA00004651"/>
    </source>
</evidence>
<feature type="transmembrane region" description="Helical" evidence="7">
    <location>
        <begin position="333"/>
        <end position="354"/>
    </location>
</feature>
<dbReference type="GO" id="GO:0022857">
    <property type="term" value="F:transmembrane transporter activity"/>
    <property type="evidence" value="ECO:0007669"/>
    <property type="project" value="TreeGrafter"/>
</dbReference>
<dbReference type="Pfam" id="PF12704">
    <property type="entry name" value="MacB_PCD"/>
    <property type="match status" value="1"/>
</dbReference>
<evidence type="ECO:0000256" key="4">
    <source>
        <dbReference type="ARBA" id="ARBA00022989"/>
    </source>
</evidence>
<reference evidence="10 11" key="1">
    <citation type="journal article" date="2016" name="Genome Announc.">
        <title>First Complete Genome Sequence of a Subdivision 6 Acidobacterium Strain.</title>
        <authorList>
            <person name="Huang S."/>
            <person name="Vieira S."/>
            <person name="Bunk B."/>
            <person name="Riedel T."/>
            <person name="Sproer C."/>
            <person name="Overmann J."/>
        </authorList>
    </citation>
    <scope>NUCLEOTIDE SEQUENCE [LARGE SCALE GENOMIC DNA]</scope>
    <source>
        <strain evidence="11">DSM 100886 HEG_-6_39</strain>
    </source>
</reference>
<comment type="similarity">
    <text evidence="6">Belongs to the ABC-4 integral membrane protein family.</text>
</comment>
<evidence type="ECO:0000256" key="7">
    <source>
        <dbReference type="SAM" id="Phobius"/>
    </source>
</evidence>
<name>A0A143PQ87_LUTPR</name>
<dbReference type="Pfam" id="PF02687">
    <property type="entry name" value="FtsX"/>
    <property type="match status" value="1"/>
</dbReference>
<gene>
    <name evidence="10" type="primary">macB_41</name>
    <name evidence="10" type="ORF">LuPra_03996</name>
</gene>
<organism evidence="10 11">
    <name type="scientific">Luteitalea pratensis</name>
    <dbReference type="NCBI Taxonomy" id="1855912"/>
    <lineage>
        <taxon>Bacteria</taxon>
        <taxon>Pseudomonadati</taxon>
        <taxon>Acidobacteriota</taxon>
        <taxon>Vicinamibacteria</taxon>
        <taxon>Vicinamibacterales</taxon>
        <taxon>Vicinamibacteraceae</taxon>
        <taxon>Luteitalea</taxon>
    </lineage>
</organism>
<comment type="subcellular location">
    <subcellularLocation>
        <location evidence="1">Cell membrane</location>
        <topology evidence="1">Multi-pass membrane protein</topology>
    </subcellularLocation>
</comment>
<feature type="domain" description="ABC3 transporter permease C-terminal" evidence="8">
    <location>
        <begin position="279"/>
        <end position="393"/>
    </location>
</feature>
<protein>
    <submittedName>
        <fullName evidence="10">Macrolide export ATP-binding/permease protein MacB</fullName>
        <ecNumber evidence="10">3.6.3.-</ecNumber>
    </submittedName>
</protein>
<dbReference type="Proteomes" id="UP000076079">
    <property type="component" value="Chromosome"/>
</dbReference>
<dbReference type="GO" id="GO:0005886">
    <property type="term" value="C:plasma membrane"/>
    <property type="evidence" value="ECO:0007669"/>
    <property type="project" value="UniProtKB-SubCell"/>
</dbReference>
<dbReference type="KEGG" id="abac:LuPra_03996"/>
<evidence type="ECO:0000313" key="11">
    <source>
        <dbReference type="Proteomes" id="UP000076079"/>
    </source>
</evidence>
<evidence type="ECO:0000313" key="10">
    <source>
        <dbReference type="EMBL" id="AMY10755.1"/>
    </source>
</evidence>
<keyword evidence="4 7" id="KW-1133">Transmembrane helix</keyword>
<feature type="transmembrane region" description="Helical" evidence="7">
    <location>
        <begin position="272"/>
        <end position="301"/>
    </location>
</feature>
<evidence type="ECO:0000256" key="6">
    <source>
        <dbReference type="ARBA" id="ARBA00038076"/>
    </source>
</evidence>
<dbReference type="InterPro" id="IPR003838">
    <property type="entry name" value="ABC3_permease_C"/>
</dbReference>
<feature type="transmembrane region" description="Helical" evidence="7">
    <location>
        <begin position="20"/>
        <end position="41"/>
    </location>
</feature>
<evidence type="ECO:0000259" key="9">
    <source>
        <dbReference type="Pfam" id="PF12704"/>
    </source>
</evidence>
<evidence type="ECO:0000256" key="3">
    <source>
        <dbReference type="ARBA" id="ARBA00022692"/>
    </source>
</evidence>
<dbReference type="InterPro" id="IPR025857">
    <property type="entry name" value="MacB_PCD"/>
</dbReference>
<feature type="domain" description="MacB-like periplasmic core" evidence="9">
    <location>
        <begin position="22"/>
        <end position="242"/>
    </location>
</feature>
<keyword evidence="5 7" id="KW-0472">Membrane</keyword>
<dbReference type="RefSeq" id="WP_110172363.1">
    <property type="nucleotide sequence ID" value="NZ_CP015136.1"/>
</dbReference>
<keyword evidence="10" id="KW-0067">ATP-binding</keyword>
<dbReference type="PANTHER" id="PTHR30572">
    <property type="entry name" value="MEMBRANE COMPONENT OF TRANSPORTER-RELATED"/>
    <property type="match status" value="1"/>
</dbReference>
<dbReference type="EMBL" id="CP015136">
    <property type="protein sequence ID" value="AMY10755.1"/>
    <property type="molecule type" value="Genomic_DNA"/>
</dbReference>
<keyword evidence="10" id="KW-0378">Hydrolase</keyword>
<feature type="transmembrane region" description="Helical" evidence="7">
    <location>
        <begin position="360"/>
        <end position="383"/>
    </location>
</feature>